<keyword evidence="1" id="KW-0472">Membrane</keyword>
<evidence type="ECO:0000256" key="1">
    <source>
        <dbReference type="SAM" id="Phobius"/>
    </source>
</evidence>
<dbReference type="GO" id="GO:0016787">
    <property type="term" value="F:hydrolase activity"/>
    <property type="evidence" value="ECO:0007669"/>
    <property type="project" value="InterPro"/>
</dbReference>
<dbReference type="Pfam" id="PF04851">
    <property type="entry name" value="ResIII"/>
    <property type="match status" value="1"/>
</dbReference>
<dbReference type="InterPro" id="IPR006935">
    <property type="entry name" value="Helicase/UvrB_N"/>
</dbReference>
<dbReference type="GO" id="GO:0005524">
    <property type="term" value="F:ATP binding"/>
    <property type="evidence" value="ECO:0007669"/>
    <property type="project" value="InterPro"/>
</dbReference>
<evidence type="ECO:0000313" key="4">
    <source>
        <dbReference type="Proteomes" id="UP000175679"/>
    </source>
</evidence>
<feature type="transmembrane region" description="Helical" evidence="1">
    <location>
        <begin position="1076"/>
        <end position="1097"/>
    </location>
</feature>
<protein>
    <recommendedName>
        <fullName evidence="2">Helicase/UvrB N-terminal domain-containing protein</fullName>
    </recommendedName>
</protein>
<keyword evidence="1" id="KW-0812">Transmembrane</keyword>
<feature type="transmembrane region" description="Helical" evidence="1">
    <location>
        <begin position="1118"/>
        <end position="1137"/>
    </location>
</feature>
<keyword evidence="1" id="KW-1133">Transmembrane helix</keyword>
<name>A0A1E7QKZ4_WOLPI</name>
<dbReference type="AlphaFoldDB" id="A0A1E7QKZ4"/>
<dbReference type="GO" id="GO:0003677">
    <property type="term" value="F:DNA binding"/>
    <property type="evidence" value="ECO:0007669"/>
    <property type="project" value="InterPro"/>
</dbReference>
<dbReference type="InterPro" id="IPR027417">
    <property type="entry name" value="P-loop_NTPase"/>
</dbReference>
<reference evidence="3 4" key="1">
    <citation type="submission" date="2016-09" db="EMBL/GenBank/DDBJ databases">
        <title>Genomic evidence for plant-parasitic nematodes as the earliest Wolbachia hosts.</title>
        <authorList>
            <person name="Brown A.M."/>
            <person name="Wasala S.K."/>
            <person name="Howe D.K."/>
            <person name="Peetz A.B."/>
            <person name="Zasada I.A."/>
            <person name="Denver D.R."/>
        </authorList>
    </citation>
    <scope>NUCLEOTIDE SEQUENCE [LARGE SCALE GENOMIC DNA]</scope>
    <source>
        <strain evidence="4">wPpe</strain>
    </source>
</reference>
<dbReference type="RefSeq" id="WP_186820129.1">
    <property type="nucleotide sequence ID" value="NZ_MJMG01000001.1"/>
</dbReference>
<comment type="caution">
    <text evidence="3">The sequence shown here is derived from an EMBL/GenBank/DDBJ whole genome shotgun (WGS) entry which is preliminary data.</text>
</comment>
<dbReference type="Gene3D" id="3.40.50.300">
    <property type="entry name" value="P-loop containing nucleotide triphosphate hydrolases"/>
    <property type="match status" value="1"/>
</dbReference>
<proteinExistence type="predicted"/>
<feature type="transmembrane region" description="Helical" evidence="1">
    <location>
        <begin position="853"/>
        <end position="873"/>
    </location>
</feature>
<organism evidence="3 4">
    <name type="scientific">Wolbachia pipientis</name>
    <dbReference type="NCBI Taxonomy" id="955"/>
    <lineage>
        <taxon>Bacteria</taxon>
        <taxon>Pseudomonadati</taxon>
        <taxon>Pseudomonadota</taxon>
        <taxon>Alphaproteobacteria</taxon>
        <taxon>Rickettsiales</taxon>
        <taxon>Anaplasmataceae</taxon>
        <taxon>Wolbachieae</taxon>
        <taxon>Wolbachia</taxon>
    </lineage>
</organism>
<evidence type="ECO:0000259" key="2">
    <source>
        <dbReference type="Pfam" id="PF04851"/>
    </source>
</evidence>
<keyword evidence="4" id="KW-1185">Reference proteome</keyword>
<gene>
    <name evidence="3" type="ORF">BIY23_01580</name>
</gene>
<feature type="domain" description="Helicase/UvrB N-terminal" evidence="2">
    <location>
        <begin position="47"/>
        <end position="206"/>
    </location>
</feature>
<dbReference type="Proteomes" id="UP000175679">
    <property type="component" value="Unassembled WGS sequence"/>
</dbReference>
<feature type="transmembrane region" description="Helical" evidence="1">
    <location>
        <begin position="1149"/>
        <end position="1168"/>
    </location>
</feature>
<dbReference type="EMBL" id="MJMG01000001">
    <property type="protein sequence ID" value="OEY87151.1"/>
    <property type="molecule type" value="Genomic_DNA"/>
</dbReference>
<feature type="transmembrane region" description="Helical" evidence="1">
    <location>
        <begin position="248"/>
        <end position="272"/>
    </location>
</feature>
<evidence type="ECO:0000313" key="3">
    <source>
        <dbReference type="EMBL" id="OEY87151.1"/>
    </source>
</evidence>
<dbReference type="SUPFAM" id="SSF52540">
    <property type="entry name" value="P-loop containing nucleoside triphosphate hydrolases"/>
    <property type="match status" value="1"/>
</dbReference>
<accession>A0A1E7QKZ4</accession>
<sequence length="1231" mass="142579">MPYKRNAIVENLREVLTRLESAIVNNESQIKFGDSKAGIIPSRRKVIVESILNHLEDSTKDNYSIMIDAETGYGKTYDIGLLSYISAQAGYSHLIAVPNQSSLMNQAKDMISGAFPVNICTAYSIDELINLLQQKNAGPTTLIVQHSLLFKEENFKKLRAVLFDQQKQELLISVDEADSIHDEVSFNNLRKLHTEYNPFYWTATPDARFSNICGKIISPARSNRKCIISVIRAENVITKTNYATKFKLVVAVSLFTEVMPYFLLSLVLNKFIPCATAKIGLTSGVGLASFMINNLIIGCVLMVITVLLTCIVCYVCKKVFDLDVGAAYLKRFIANLKNLFEYEEPSPAYEYIEQCEETFKYREIVSCIIDPQNAKEVLSLIRWNVHSPITESALILANDIDNIMNLNFILQNEDKIYQNGKILPLKRHALYNQIEPEDVSYGYYRLKLREQNFVNCIKQQYPNISEDCISKLKDKIDLTNSTPQYLKYRVLHGFIDLTLQYLTGYDNTELDKQRKEDLLKLVNLICNKLLIDCPDGKIEERDIEKLICFLEEKGFSKDFARNQLLPQIKDVILFLTNYSGDNQKLIIDNWRLSNELHFLMHRFMKSCDNLNLFCKQNKCIFAGFDSNDLHIAEKKPFFKISYNDGKCDAEYCDYDDCDIETLAKCGLITLVDGSKGRGFDSEYNHVVSMFTQSYSEFNNPSDTLQNLGRNRERNPYRQSWFFVAYGRKTKLFVEDVLNKLNLEQTAFFKKVLLPAQKKFNKLKKGRIGIELKQQIEIYVANVINKKAEHEGLRYDILKGYINALVFKTYQELHKMNHFNEKETLKDLKKTLKDTEKYLSKYEDRIRNKGRLDILYRMGYSVVSIMMKAIYYLWVASDRIIFKVQHALNIGKNVNCNKAITYIHIVNNYSLERVLKCQKVMNKAYELANKYSNQDMKKILNLVQSKIYINVLDQSISALSESDLLTILNVLYPRDDNKDRLNKIIQFKTDLTNLSQEKMMGKYQCLELLNIVKYINKVNNEIVKCQKYYYSIDDNNNSASCLGVHYKVLEALDARSYYTWEQFSIKWEQKEVDLYSLGYYLVNFVYNIVTTSAIIYFWDLCKYSLTRTIKVIPINYIDSLFYTITSFTQTIPIDITAFAQTIPIHFMDPFVSISVSIFMSAWCLLFTFMQLNRDAFTGFLFDININKDVLLDMNKLELIDKQEEVNSVINVQGIINLINQQEGKDAFMPVTS</sequence>
<feature type="transmembrane region" description="Helical" evidence="1">
    <location>
        <begin position="292"/>
        <end position="316"/>
    </location>
</feature>